<evidence type="ECO:0000256" key="1">
    <source>
        <dbReference type="ARBA" id="ARBA00022676"/>
    </source>
</evidence>
<dbReference type="Gene3D" id="1.50.10.10">
    <property type="match status" value="1"/>
</dbReference>
<dbReference type="SUPFAM" id="SSF48208">
    <property type="entry name" value="Six-hairpin glycosidases"/>
    <property type="match status" value="1"/>
</dbReference>
<dbReference type="InterPro" id="IPR008928">
    <property type="entry name" value="6-hairpin_glycosidase_sf"/>
</dbReference>
<protein>
    <recommendedName>
        <fullName evidence="3">Glycosyl hydrolase 94 catalytic domain-containing protein</fullName>
    </recommendedName>
</protein>
<dbReference type="InterPro" id="IPR033432">
    <property type="entry name" value="GH94_catalytic"/>
</dbReference>
<gene>
    <name evidence="4" type="ORF">C9J01_18875</name>
</gene>
<dbReference type="Proteomes" id="UP000241346">
    <property type="component" value="Unassembled WGS sequence"/>
</dbReference>
<dbReference type="GO" id="GO:0016757">
    <property type="term" value="F:glycosyltransferase activity"/>
    <property type="evidence" value="ECO:0007669"/>
    <property type="project" value="UniProtKB-KW"/>
</dbReference>
<dbReference type="OrthoDB" id="9769991at2"/>
<evidence type="ECO:0000259" key="3">
    <source>
        <dbReference type="Pfam" id="PF17167"/>
    </source>
</evidence>
<dbReference type="PANTHER" id="PTHR37469">
    <property type="entry name" value="CELLOBIONIC ACID PHOSPHORYLASE-RELATED"/>
    <property type="match status" value="1"/>
</dbReference>
<dbReference type="GO" id="GO:0005975">
    <property type="term" value="P:carbohydrate metabolic process"/>
    <property type="evidence" value="ECO:0007669"/>
    <property type="project" value="InterPro"/>
</dbReference>
<name>A0A2T3N9R7_9GAMM</name>
<organism evidence="4 5">
    <name type="scientific">Photobacterium rosenbergii</name>
    <dbReference type="NCBI Taxonomy" id="294936"/>
    <lineage>
        <taxon>Bacteria</taxon>
        <taxon>Pseudomonadati</taxon>
        <taxon>Pseudomonadota</taxon>
        <taxon>Gammaproteobacteria</taxon>
        <taxon>Vibrionales</taxon>
        <taxon>Vibrionaceae</taxon>
        <taxon>Photobacterium</taxon>
    </lineage>
</organism>
<dbReference type="Pfam" id="PF17167">
    <property type="entry name" value="Glyco_hydro_94"/>
    <property type="match status" value="1"/>
</dbReference>
<evidence type="ECO:0000313" key="5">
    <source>
        <dbReference type="Proteomes" id="UP000241346"/>
    </source>
</evidence>
<keyword evidence="2" id="KW-0808">Transferase</keyword>
<dbReference type="RefSeq" id="WP_158264564.1">
    <property type="nucleotide sequence ID" value="NZ_PYMB01000011.1"/>
</dbReference>
<evidence type="ECO:0000313" key="4">
    <source>
        <dbReference type="EMBL" id="PSW10276.1"/>
    </source>
</evidence>
<dbReference type="AlphaFoldDB" id="A0A2T3N9R7"/>
<comment type="caution">
    <text evidence="4">The sequence shown here is derived from an EMBL/GenBank/DDBJ whole genome shotgun (WGS) entry which is preliminary data.</text>
</comment>
<dbReference type="InterPro" id="IPR052047">
    <property type="entry name" value="GH94_Enzymes"/>
</dbReference>
<accession>A0A2T3N9R7</accession>
<dbReference type="EMBL" id="PYMB01000011">
    <property type="protein sequence ID" value="PSW10276.1"/>
    <property type="molecule type" value="Genomic_DNA"/>
</dbReference>
<feature type="domain" description="Glycosyl hydrolase 94 catalytic" evidence="3">
    <location>
        <begin position="404"/>
        <end position="601"/>
    </location>
</feature>
<proteinExistence type="predicted"/>
<dbReference type="InterPro" id="IPR012341">
    <property type="entry name" value="6hp_glycosidase-like_sf"/>
</dbReference>
<dbReference type="PANTHER" id="PTHR37469:SF2">
    <property type="entry name" value="CELLOBIONIC ACID PHOSPHORYLASE"/>
    <property type="match status" value="1"/>
</dbReference>
<sequence length="790" mass="86887">MDTIFNSDSKLFKGYSIYGEWIVKHGLPTFNYTANPLTLKQAEWDPIVLPKTRRHPHVIGNTAIKAVVDNMGTASIFTETEVMRYIVSADHDKGGSGLTLIDEADGTTWGTSMYTAPEGVVSQRQFGPQFFSVLLENKGITVERELIMPEGDTPWVFVRVRVSAQEAKSFKLNEEWAVSPLYLQSLTRNTVRKKIAEMAVSYDVELGRQIARAQEIINNDDIDDDEVDGEFAGSPVELMLESLGSAPVDVKASDDKHPVLSISTDVELAAGETKAFYFRFGLFDDQPLEAPETFFESTIEVAKSRMVKAESDLAPEVAKELMWHSATAYGLVNRDDVLGGYTLNQAGNYGFHFGINAAARDPFLDSIPMMYVEPKLGLQVLRNTCSWADEEGALPFGLQSDKTPEGFGAKPSDMNLYALWSASEYAAVTGDLQAFDEMLPSHPEYAIAPLTLKGNLIRQYNYFHNVVGRGLKSHVRVMTGDWQDVALLVAGDHAKEMIEVGTSVLNTAAAAFILPRWAALLEKLGEADLAKQARDDAEDLAKVLREGFNGKWFDRIYGPEELVAGRDEIWSDVNGMALNSGAPTAEQAKSVIDAWKEVAENSPLGVRAMWPHNLNGEEAYGGIWVILNMFVTTGALKYDTDFALENFRKNALTSHARAYPSLWEGVLSGPDCWNAPESRRAGRTWGAWGEDLAGQDIEDDDPEAGMSMMSAQSFPVGNPHTHTALILSYIRLAGIDVDNEGCLLINPGIGSFESKIMKVNKDGSGWIQAEHTLTVKSVNGTFTGKGLIEF</sequence>
<reference evidence="4 5" key="1">
    <citation type="submission" date="2018-03" db="EMBL/GenBank/DDBJ databases">
        <title>Whole genome sequencing of Histamine producing bacteria.</title>
        <authorList>
            <person name="Butler K."/>
        </authorList>
    </citation>
    <scope>NUCLEOTIDE SEQUENCE [LARGE SCALE GENOMIC DNA]</scope>
    <source>
        <strain evidence="4 5">DSM 19138</strain>
    </source>
</reference>
<keyword evidence="1" id="KW-0328">Glycosyltransferase</keyword>
<evidence type="ECO:0000256" key="2">
    <source>
        <dbReference type="ARBA" id="ARBA00022679"/>
    </source>
</evidence>